<dbReference type="SUPFAM" id="SSF56112">
    <property type="entry name" value="Protein kinase-like (PK-like)"/>
    <property type="match status" value="1"/>
</dbReference>
<keyword evidence="12" id="KW-0119">Carbohydrate metabolism</keyword>
<organism evidence="17 18">
    <name type="scientific">Brachybacterium equifaecis</name>
    <dbReference type="NCBI Taxonomy" id="2910770"/>
    <lineage>
        <taxon>Bacteria</taxon>
        <taxon>Bacillati</taxon>
        <taxon>Actinomycetota</taxon>
        <taxon>Actinomycetes</taxon>
        <taxon>Micrococcales</taxon>
        <taxon>Dermabacteraceae</taxon>
        <taxon>Brachybacterium</taxon>
    </lineage>
</organism>
<dbReference type="EC" id="2.7.1.175" evidence="4"/>
<gene>
    <name evidence="17" type="ORF">Bequi_03430</name>
</gene>
<evidence type="ECO:0000256" key="9">
    <source>
        <dbReference type="ARBA" id="ARBA00022777"/>
    </source>
</evidence>
<keyword evidence="6" id="KW-0321">Glycogen metabolism</keyword>
<evidence type="ECO:0000256" key="1">
    <source>
        <dbReference type="ARBA" id="ARBA00004964"/>
    </source>
</evidence>
<feature type="region of interest" description="Disordered" evidence="15">
    <location>
        <begin position="153"/>
        <end position="185"/>
    </location>
</feature>
<feature type="domain" description="Maltokinase N-terminal cap" evidence="16">
    <location>
        <begin position="30"/>
        <end position="114"/>
    </location>
</feature>
<evidence type="ECO:0000256" key="14">
    <source>
        <dbReference type="ARBA" id="ARBA00049067"/>
    </source>
</evidence>
<keyword evidence="8" id="KW-0547">Nucleotide-binding</keyword>
<comment type="caution">
    <text evidence="17">The sequence shown here is derived from an EMBL/GenBank/DDBJ whole genome shotgun (WGS) entry which is preliminary data.</text>
</comment>
<evidence type="ECO:0000313" key="18">
    <source>
        <dbReference type="Proteomes" id="UP001203761"/>
    </source>
</evidence>
<proteinExistence type="inferred from homology"/>
<evidence type="ECO:0000259" key="16">
    <source>
        <dbReference type="Pfam" id="PF18085"/>
    </source>
</evidence>
<keyword evidence="9" id="KW-0418">Kinase</keyword>
<comment type="pathway">
    <text evidence="1">Glycan biosynthesis; glycogen biosynthesis.</text>
</comment>
<evidence type="ECO:0000256" key="6">
    <source>
        <dbReference type="ARBA" id="ARBA00022600"/>
    </source>
</evidence>
<sequence length="524" mass="54487">MDRQRPASAALPDSAIEPLLVSALDAIAQWIPAQRWFTAKAGGAPRLELLAWAVLEAPADAPGAGGAEGALVVNTALRAGGTTDYQVPLVLVRRAAVGAGVEAEPGALIGEASDPSDPDAPSLQLVDAARSDLGRRTLLALLADGAGARPAAGAARADGAEAQPIADGAQPGTAGTQQSAEGGRALPSRDLRLQAAPVGDRAAGRVTRSRLLSGEQSNSSMIFDLEGRDPVILKLFRVLQEGENPDVVLQGALDAAGSTRIAPMVGSVRMVYGDARITTDSLLGQGFLAGVEDAWRVALEQAAAGADFTDGARTLGEATAEVHRILGEVLPSLPASPADAAAMVEQMLERLDQVAGQVAEVAQRREALAAVIRRAAQDAVAWPPMQRIHGDYHLGQVLQAPGRGWILLDFEGEPMRPLSQRVLPDCPVRDVAGMLRSFDYAGGAVALEHGADASAWVSHARDAFLAGYADASGIDPDDASFRTLIAAFEADKAVYEVLYEVSNRPDWLPIPLAALDRITGATQG</sequence>
<evidence type="ECO:0000256" key="12">
    <source>
        <dbReference type="ARBA" id="ARBA00023277"/>
    </source>
</evidence>
<comment type="subunit">
    <text evidence="3">Monomer.</text>
</comment>
<dbReference type="EMBL" id="JAKNCJ010000001">
    <property type="protein sequence ID" value="MCL6422443.1"/>
    <property type="molecule type" value="Genomic_DNA"/>
</dbReference>
<name>A0ABT0QXP4_9MICO</name>
<evidence type="ECO:0000256" key="2">
    <source>
        <dbReference type="ARBA" id="ARBA00006219"/>
    </source>
</evidence>
<evidence type="ECO:0000256" key="7">
    <source>
        <dbReference type="ARBA" id="ARBA00022679"/>
    </source>
</evidence>
<evidence type="ECO:0000256" key="15">
    <source>
        <dbReference type="SAM" id="MobiDB-lite"/>
    </source>
</evidence>
<dbReference type="RefSeq" id="WP_249736543.1">
    <property type="nucleotide sequence ID" value="NZ_JAKNCJ010000001.1"/>
</dbReference>
<evidence type="ECO:0000256" key="5">
    <source>
        <dbReference type="ARBA" id="ARBA00013882"/>
    </source>
</evidence>
<dbReference type="Proteomes" id="UP001203761">
    <property type="component" value="Unassembled WGS sequence"/>
</dbReference>
<evidence type="ECO:0000256" key="10">
    <source>
        <dbReference type="ARBA" id="ARBA00022840"/>
    </source>
</evidence>
<feature type="compositionally biased region" description="Low complexity" evidence="15">
    <location>
        <begin position="153"/>
        <end position="162"/>
    </location>
</feature>
<dbReference type="InterPro" id="IPR040999">
    <property type="entry name" value="Mak_N_cap"/>
</dbReference>
<evidence type="ECO:0000256" key="3">
    <source>
        <dbReference type="ARBA" id="ARBA00011245"/>
    </source>
</evidence>
<keyword evidence="18" id="KW-1185">Reference proteome</keyword>
<evidence type="ECO:0000256" key="4">
    <source>
        <dbReference type="ARBA" id="ARBA00011962"/>
    </source>
</evidence>
<dbReference type="Gene3D" id="3.90.1200.10">
    <property type="match status" value="1"/>
</dbReference>
<reference evidence="17" key="1">
    <citation type="submission" date="2022-02" db="EMBL/GenBank/DDBJ databases">
        <authorList>
            <person name="Lee M."/>
            <person name="Kim S.-J."/>
            <person name="Jung M.-Y."/>
        </authorList>
    </citation>
    <scope>NUCLEOTIDE SEQUENCE</scope>
    <source>
        <strain evidence="17">JHP9</strain>
    </source>
</reference>
<evidence type="ECO:0000313" key="17">
    <source>
        <dbReference type="EMBL" id="MCL6422443.1"/>
    </source>
</evidence>
<protein>
    <recommendedName>
        <fullName evidence="5">Maltokinase</fullName>
        <ecNumber evidence="4">2.7.1.175</ecNumber>
    </recommendedName>
    <alternativeName>
        <fullName evidence="13">Maltose-1-phosphate synthase</fullName>
    </alternativeName>
</protein>
<keyword evidence="10" id="KW-0067">ATP-binding</keyword>
<keyword evidence="7" id="KW-0808">Transferase</keyword>
<comment type="similarity">
    <text evidence="2">Belongs to the aminoglycoside phosphotransferase family.</text>
</comment>
<keyword evidence="11" id="KW-0320">Glycogen biosynthesis</keyword>
<evidence type="ECO:0000256" key="13">
    <source>
        <dbReference type="ARBA" id="ARBA00031251"/>
    </source>
</evidence>
<dbReference type="Pfam" id="PF18085">
    <property type="entry name" value="Mak_N_cap"/>
    <property type="match status" value="1"/>
</dbReference>
<dbReference type="InterPro" id="IPR011009">
    <property type="entry name" value="Kinase-like_dom_sf"/>
</dbReference>
<accession>A0ABT0QXP4</accession>
<evidence type="ECO:0000256" key="8">
    <source>
        <dbReference type="ARBA" id="ARBA00022741"/>
    </source>
</evidence>
<evidence type="ECO:0000256" key="11">
    <source>
        <dbReference type="ARBA" id="ARBA00023056"/>
    </source>
</evidence>
<comment type="catalytic activity">
    <reaction evidence="14">
        <text>D-maltose + ATP = alpha-maltose 1-phosphate + ADP + H(+)</text>
        <dbReference type="Rhea" id="RHEA:31915"/>
        <dbReference type="ChEBI" id="CHEBI:15378"/>
        <dbReference type="ChEBI" id="CHEBI:17306"/>
        <dbReference type="ChEBI" id="CHEBI:30616"/>
        <dbReference type="ChEBI" id="CHEBI:63576"/>
        <dbReference type="ChEBI" id="CHEBI:456216"/>
        <dbReference type="EC" id="2.7.1.175"/>
    </reaction>
</comment>